<comment type="similarity">
    <text evidence="1">Belongs to the metallo-beta-lactamase superfamily.</text>
</comment>
<evidence type="ECO:0000313" key="6">
    <source>
        <dbReference type="Proteomes" id="UP000766486"/>
    </source>
</evidence>
<evidence type="ECO:0000256" key="1">
    <source>
        <dbReference type="ARBA" id="ARBA00007749"/>
    </source>
</evidence>
<evidence type="ECO:0000256" key="3">
    <source>
        <dbReference type="ARBA" id="ARBA00022801"/>
    </source>
</evidence>
<evidence type="ECO:0000256" key="4">
    <source>
        <dbReference type="ARBA" id="ARBA00022833"/>
    </source>
</evidence>
<comment type="caution">
    <text evidence="5">The sequence shown here is derived from an EMBL/GenBank/DDBJ whole genome shotgun (WGS) entry which is preliminary data.</text>
</comment>
<keyword evidence="2" id="KW-0479">Metal-binding</keyword>
<protein>
    <recommendedName>
        <fullName evidence="7">Metallo-beta-lactamase domain-containing protein</fullName>
    </recommendedName>
</protein>
<accession>A0ABY6V0R5</accession>
<evidence type="ECO:0000256" key="2">
    <source>
        <dbReference type="ARBA" id="ARBA00022723"/>
    </source>
</evidence>
<name>A0ABY6V0R5_BIOOC</name>
<dbReference type="PANTHER" id="PTHR42978">
    <property type="entry name" value="QUORUM-QUENCHING LACTONASE YTNP-RELATED-RELATED"/>
    <property type="match status" value="1"/>
</dbReference>
<dbReference type="SUPFAM" id="SSF56281">
    <property type="entry name" value="Metallo-hydrolase/oxidoreductase"/>
    <property type="match status" value="1"/>
</dbReference>
<dbReference type="InterPro" id="IPR036866">
    <property type="entry name" value="RibonucZ/Hydroxyglut_hydro"/>
</dbReference>
<dbReference type="Gene3D" id="3.60.15.10">
    <property type="entry name" value="Ribonuclease Z/Hydroxyacylglutathione hydrolase-like"/>
    <property type="match status" value="1"/>
</dbReference>
<sequence>MASDLRLKLPGHDGPGAQLRLLDGGSFSTGSMSLLHQNSSPEPFRMYDWCFMIHHEASGRHILWDLGCSDDHDVYTPWVRKFMLPKANIVGPRKSLRQQLNELGVSADQIDSVVFSKEFPKAKAFFGPGTKAFCSPGHLESGEASDEVEWDGKWFGSLKYVTEDWDELSGSWVPWGPFERAFDFFGDGSFWILDAPGHMPGNLGAAVKLQGGEDWVLLGGDCCHSMQVLRCFPLAAQRTKVYFRVPLILLIVISALLRGEKEMATYIAEDGKVAAWLHKDIPAANKTIDKIRTAEAQFGVHVALAHDATWMIDQSDPVLMSLLSDSKKGKWLERVTQGLRP</sequence>
<dbReference type="InterPro" id="IPR051013">
    <property type="entry name" value="MBL_superfamily_lactonases"/>
</dbReference>
<dbReference type="Proteomes" id="UP000766486">
    <property type="component" value="Unassembled WGS sequence"/>
</dbReference>
<dbReference type="PANTHER" id="PTHR42978:SF4">
    <property type="entry name" value="METALLO-BETA-LACTAMASE DOMAIN-CONTAINING PROTEIN"/>
    <property type="match status" value="1"/>
</dbReference>
<evidence type="ECO:0008006" key="7">
    <source>
        <dbReference type="Google" id="ProtNLM"/>
    </source>
</evidence>
<proteinExistence type="inferred from homology"/>
<dbReference type="EMBL" id="CABFNS010000945">
    <property type="protein sequence ID" value="VUC37335.1"/>
    <property type="molecule type" value="Genomic_DNA"/>
</dbReference>
<keyword evidence="4" id="KW-0862">Zinc</keyword>
<keyword evidence="3" id="KW-0378">Hydrolase</keyword>
<reference evidence="5 6" key="1">
    <citation type="submission" date="2019-06" db="EMBL/GenBank/DDBJ databases">
        <authorList>
            <person name="Broberg M."/>
        </authorList>
    </citation>
    <scope>NUCLEOTIDE SEQUENCE [LARGE SCALE GENOMIC DNA]</scope>
</reference>
<dbReference type="CDD" id="cd07730">
    <property type="entry name" value="metallo-hydrolase-like_MBL-fold"/>
    <property type="match status" value="1"/>
</dbReference>
<evidence type="ECO:0000313" key="5">
    <source>
        <dbReference type="EMBL" id="VUC37335.1"/>
    </source>
</evidence>
<gene>
    <name evidence="5" type="ORF">CLO192961_LOCUS468761</name>
</gene>
<organism evidence="5 6">
    <name type="scientific">Bionectria ochroleuca</name>
    <name type="common">Gliocladium roseum</name>
    <dbReference type="NCBI Taxonomy" id="29856"/>
    <lineage>
        <taxon>Eukaryota</taxon>
        <taxon>Fungi</taxon>
        <taxon>Dikarya</taxon>
        <taxon>Ascomycota</taxon>
        <taxon>Pezizomycotina</taxon>
        <taxon>Sordariomycetes</taxon>
        <taxon>Hypocreomycetidae</taxon>
        <taxon>Hypocreales</taxon>
        <taxon>Bionectriaceae</taxon>
        <taxon>Clonostachys</taxon>
    </lineage>
</organism>
<keyword evidence="6" id="KW-1185">Reference proteome</keyword>